<evidence type="ECO:0000313" key="7">
    <source>
        <dbReference type="Proteomes" id="UP001589896"/>
    </source>
</evidence>
<gene>
    <name evidence="6" type="ORF">ACFFGH_28245</name>
</gene>
<keyword evidence="7" id="KW-1185">Reference proteome</keyword>
<dbReference type="InterPro" id="IPR041583">
    <property type="entry name" value="TetR_C_31"/>
</dbReference>
<evidence type="ECO:0000256" key="3">
    <source>
        <dbReference type="ARBA" id="ARBA00023163"/>
    </source>
</evidence>
<dbReference type="SUPFAM" id="SSF46689">
    <property type="entry name" value="Homeodomain-like"/>
    <property type="match status" value="1"/>
</dbReference>
<reference evidence="6 7" key="1">
    <citation type="submission" date="2024-09" db="EMBL/GenBank/DDBJ databases">
        <authorList>
            <person name="Sun Q."/>
            <person name="Mori K."/>
        </authorList>
    </citation>
    <scope>NUCLEOTIDE SEQUENCE [LARGE SCALE GENOMIC DNA]</scope>
    <source>
        <strain evidence="6 7">KCTC 23076</strain>
    </source>
</reference>
<feature type="domain" description="HTH tetR-type" evidence="5">
    <location>
        <begin position="5"/>
        <end position="65"/>
    </location>
</feature>
<dbReference type="Gene3D" id="1.10.357.10">
    <property type="entry name" value="Tetracycline Repressor, domain 2"/>
    <property type="match status" value="1"/>
</dbReference>
<evidence type="ECO:0000256" key="4">
    <source>
        <dbReference type="PROSITE-ProRule" id="PRU00335"/>
    </source>
</evidence>
<dbReference type="InterPro" id="IPR050109">
    <property type="entry name" value="HTH-type_TetR-like_transc_reg"/>
</dbReference>
<dbReference type="RefSeq" id="WP_386674915.1">
    <property type="nucleotide sequence ID" value="NZ_JBHLTG010000009.1"/>
</dbReference>
<dbReference type="EMBL" id="JBHLTG010000009">
    <property type="protein sequence ID" value="MFC0681740.1"/>
    <property type="molecule type" value="Genomic_DNA"/>
</dbReference>
<accession>A0ABV6RXN5</accession>
<organism evidence="6 7">
    <name type="scientific">Lysobacter korlensis</name>
    <dbReference type="NCBI Taxonomy" id="553636"/>
    <lineage>
        <taxon>Bacteria</taxon>
        <taxon>Pseudomonadati</taxon>
        <taxon>Pseudomonadota</taxon>
        <taxon>Gammaproteobacteria</taxon>
        <taxon>Lysobacterales</taxon>
        <taxon>Lysobacteraceae</taxon>
        <taxon>Lysobacter</taxon>
    </lineage>
</organism>
<comment type="caution">
    <text evidence="6">The sequence shown here is derived from an EMBL/GenBank/DDBJ whole genome shotgun (WGS) entry which is preliminary data.</text>
</comment>
<dbReference type="InterPro" id="IPR009057">
    <property type="entry name" value="Homeodomain-like_sf"/>
</dbReference>
<dbReference type="Proteomes" id="UP001589896">
    <property type="component" value="Unassembled WGS sequence"/>
</dbReference>
<dbReference type="SUPFAM" id="SSF48498">
    <property type="entry name" value="Tetracyclin repressor-like, C-terminal domain"/>
    <property type="match status" value="1"/>
</dbReference>
<proteinExistence type="predicted"/>
<evidence type="ECO:0000256" key="2">
    <source>
        <dbReference type="ARBA" id="ARBA00023125"/>
    </source>
</evidence>
<evidence type="ECO:0000313" key="6">
    <source>
        <dbReference type="EMBL" id="MFC0681740.1"/>
    </source>
</evidence>
<keyword evidence="2 4" id="KW-0238">DNA-binding</keyword>
<dbReference type="Pfam" id="PF17940">
    <property type="entry name" value="TetR_C_31"/>
    <property type="match status" value="1"/>
</dbReference>
<dbReference type="PROSITE" id="PS50977">
    <property type="entry name" value="HTH_TETR_2"/>
    <property type="match status" value="1"/>
</dbReference>
<dbReference type="InterPro" id="IPR036271">
    <property type="entry name" value="Tet_transcr_reg_TetR-rel_C_sf"/>
</dbReference>
<evidence type="ECO:0000259" key="5">
    <source>
        <dbReference type="PROSITE" id="PS50977"/>
    </source>
</evidence>
<sequence length="191" mass="20047">MSEHAGTRDRLLGAAVQLIGEVGWHSVSTRLVADRAGVNQALVHYHFRSVSGLLIAATTATADTMLTRVADELAGQPSVDAGVALMLDEIARYTADDPEALLLLEALLASTRLPALREQLAGTVRGFRASVAAWLQRIGAGSAADAEVAAAALGAALDGIVLHHMLDPELDVRAQSEPLRRMLTGANTTTH</sequence>
<evidence type="ECO:0000256" key="1">
    <source>
        <dbReference type="ARBA" id="ARBA00023015"/>
    </source>
</evidence>
<feature type="DNA-binding region" description="H-T-H motif" evidence="4">
    <location>
        <begin position="28"/>
        <end position="47"/>
    </location>
</feature>
<protein>
    <submittedName>
        <fullName evidence="6">TetR/AcrR family transcriptional regulator</fullName>
    </submittedName>
</protein>
<keyword evidence="1" id="KW-0805">Transcription regulation</keyword>
<dbReference type="InterPro" id="IPR001647">
    <property type="entry name" value="HTH_TetR"/>
</dbReference>
<dbReference type="PRINTS" id="PR00455">
    <property type="entry name" value="HTHTETR"/>
</dbReference>
<dbReference type="Pfam" id="PF00440">
    <property type="entry name" value="TetR_N"/>
    <property type="match status" value="1"/>
</dbReference>
<dbReference type="PANTHER" id="PTHR30055">
    <property type="entry name" value="HTH-TYPE TRANSCRIPTIONAL REGULATOR RUTR"/>
    <property type="match status" value="1"/>
</dbReference>
<dbReference type="PANTHER" id="PTHR30055:SF234">
    <property type="entry name" value="HTH-TYPE TRANSCRIPTIONAL REGULATOR BETI"/>
    <property type="match status" value="1"/>
</dbReference>
<name>A0ABV6RXN5_9GAMM</name>
<keyword evidence="3" id="KW-0804">Transcription</keyword>